<evidence type="ECO:0000256" key="1">
    <source>
        <dbReference type="SAM" id="MobiDB-lite"/>
    </source>
</evidence>
<keyword evidence="2" id="KW-1185">Reference proteome</keyword>
<name>A0A914I141_GLORO</name>
<feature type="region of interest" description="Disordered" evidence="1">
    <location>
        <begin position="62"/>
        <end position="84"/>
    </location>
</feature>
<accession>A0A914I141</accession>
<sequence length="84" mass="9207">MTPRTAKKTINVSQSCAHFCVTLLADGRFSATFFGKVSIGRIRRANGPHSPQPFHSRQQMMTLPQAIGLRGPPTTEAKVKDGRL</sequence>
<evidence type="ECO:0000313" key="2">
    <source>
        <dbReference type="Proteomes" id="UP000887572"/>
    </source>
</evidence>
<dbReference type="AlphaFoldDB" id="A0A914I141"/>
<dbReference type="Proteomes" id="UP000887572">
    <property type="component" value="Unplaced"/>
</dbReference>
<proteinExistence type="predicted"/>
<organism evidence="2 3">
    <name type="scientific">Globodera rostochiensis</name>
    <name type="common">Golden nematode worm</name>
    <name type="synonym">Heterodera rostochiensis</name>
    <dbReference type="NCBI Taxonomy" id="31243"/>
    <lineage>
        <taxon>Eukaryota</taxon>
        <taxon>Metazoa</taxon>
        <taxon>Ecdysozoa</taxon>
        <taxon>Nematoda</taxon>
        <taxon>Chromadorea</taxon>
        <taxon>Rhabditida</taxon>
        <taxon>Tylenchina</taxon>
        <taxon>Tylenchomorpha</taxon>
        <taxon>Tylenchoidea</taxon>
        <taxon>Heteroderidae</taxon>
        <taxon>Heteroderinae</taxon>
        <taxon>Globodera</taxon>
    </lineage>
</organism>
<protein>
    <submittedName>
        <fullName evidence="3">Uncharacterized protein</fullName>
    </submittedName>
</protein>
<reference evidence="3" key="1">
    <citation type="submission" date="2022-11" db="UniProtKB">
        <authorList>
            <consortium name="WormBaseParasite"/>
        </authorList>
    </citation>
    <scope>IDENTIFICATION</scope>
</reference>
<dbReference type="WBParaSite" id="Gr19_v10_g5902.t1">
    <property type="protein sequence ID" value="Gr19_v10_g5902.t1"/>
    <property type="gene ID" value="Gr19_v10_g5902"/>
</dbReference>
<evidence type="ECO:0000313" key="3">
    <source>
        <dbReference type="WBParaSite" id="Gr19_v10_g5902.t1"/>
    </source>
</evidence>